<evidence type="ECO:0000256" key="12">
    <source>
        <dbReference type="ARBA" id="ARBA00022840"/>
    </source>
</evidence>
<dbReference type="Proteomes" id="UP001064489">
    <property type="component" value="Chromosome 13"/>
</dbReference>
<dbReference type="Pfam" id="PF00069">
    <property type="entry name" value="Pkinase"/>
    <property type="match status" value="1"/>
</dbReference>
<keyword evidence="9" id="KW-0677">Repeat</keyword>
<dbReference type="GO" id="GO:0004674">
    <property type="term" value="F:protein serine/threonine kinase activity"/>
    <property type="evidence" value="ECO:0007669"/>
    <property type="project" value="UniProtKB-KW"/>
</dbReference>
<dbReference type="CDD" id="cd14066">
    <property type="entry name" value="STKc_IRAK"/>
    <property type="match status" value="1"/>
</dbReference>
<keyword evidence="23" id="KW-1185">Reference proteome</keyword>
<keyword evidence="8 20" id="KW-0732">Signal</keyword>
<proteinExistence type="predicted"/>
<keyword evidence="16" id="KW-0325">Glycoprotein</keyword>
<dbReference type="FunFam" id="1.10.510.10:FF:000044">
    <property type="entry name" value="Putative LRR receptor-like serine/threonine-protein kinase"/>
    <property type="match status" value="1"/>
</dbReference>
<comment type="catalytic activity">
    <reaction evidence="17">
        <text>L-threonyl-[protein] + ATP = O-phospho-L-threonyl-[protein] + ADP + H(+)</text>
        <dbReference type="Rhea" id="RHEA:46608"/>
        <dbReference type="Rhea" id="RHEA-COMP:11060"/>
        <dbReference type="Rhea" id="RHEA-COMP:11605"/>
        <dbReference type="ChEBI" id="CHEBI:15378"/>
        <dbReference type="ChEBI" id="CHEBI:30013"/>
        <dbReference type="ChEBI" id="CHEBI:30616"/>
        <dbReference type="ChEBI" id="CHEBI:61977"/>
        <dbReference type="ChEBI" id="CHEBI:456216"/>
        <dbReference type="EC" id="2.7.11.1"/>
    </reaction>
</comment>
<evidence type="ECO:0000256" key="11">
    <source>
        <dbReference type="ARBA" id="ARBA00022777"/>
    </source>
</evidence>
<protein>
    <recommendedName>
        <fullName evidence="2">non-specific serine/threonine protein kinase</fullName>
        <ecNumber evidence="2">2.7.11.1</ecNumber>
    </recommendedName>
</protein>
<dbReference type="InterPro" id="IPR051824">
    <property type="entry name" value="LRR_Rcpt-Like_S/T_Kinase"/>
</dbReference>
<keyword evidence="4" id="KW-0597">Phosphoprotein</keyword>
<dbReference type="InterPro" id="IPR001611">
    <property type="entry name" value="Leu-rich_rpt"/>
</dbReference>
<evidence type="ECO:0000256" key="20">
    <source>
        <dbReference type="SAM" id="SignalP"/>
    </source>
</evidence>
<evidence type="ECO:0000256" key="1">
    <source>
        <dbReference type="ARBA" id="ARBA00004479"/>
    </source>
</evidence>
<feature type="chain" id="PRO_5042191988" description="non-specific serine/threonine protein kinase" evidence="20">
    <location>
        <begin position="19"/>
        <end position="993"/>
    </location>
</feature>
<dbReference type="SUPFAM" id="SSF56112">
    <property type="entry name" value="Protein kinase-like (PK-like)"/>
    <property type="match status" value="1"/>
</dbReference>
<dbReference type="Pfam" id="PF11721">
    <property type="entry name" value="Malectin"/>
    <property type="match status" value="1"/>
</dbReference>
<keyword evidence="12" id="KW-0067">ATP-binding</keyword>
<keyword evidence="15" id="KW-0675">Receptor</keyword>
<dbReference type="Gene3D" id="3.80.10.10">
    <property type="entry name" value="Ribonuclease Inhibitor"/>
    <property type="match status" value="3"/>
</dbReference>
<evidence type="ECO:0000256" key="18">
    <source>
        <dbReference type="ARBA" id="ARBA00048679"/>
    </source>
</evidence>
<evidence type="ECO:0000256" key="19">
    <source>
        <dbReference type="SAM" id="Phobius"/>
    </source>
</evidence>
<evidence type="ECO:0000256" key="3">
    <source>
        <dbReference type="ARBA" id="ARBA00022527"/>
    </source>
</evidence>
<feature type="domain" description="Protein kinase" evidence="21">
    <location>
        <begin position="655"/>
        <end position="932"/>
    </location>
</feature>
<dbReference type="InterPro" id="IPR011009">
    <property type="entry name" value="Kinase-like_dom_sf"/>
</dbReference>
<comment type="catalytic activity">
    <reaction evidence="18">
        <text>L-seryl-[protein] + ATP = O-phospho-L-seryl-[protein] + ADP + H(+)</text>
        <dbReference type="Rhea" id="RHEA:17989"/>
        <dbReference type="Rhea" id="RHEA-COMP:9863"/>
        <dbReference type="Rhea" id="RHEA-COMP:11604"/>
        <dbReference type="ChEBI" id="CHEBI:15378"/>
        <dbReference type="ChEBI" id="CHEBI:29999"/>
        <dbReference type="ChEBI" id="CHEBI:30616"/>
        <dbReference type="ChEBI" id="CHEBI:83421"/>
        <dbReference type="ChEBI" id="CHEBI:456216"/>
        <dbReference type="EC" id="2.7.11.1"/>
    </reaction>
</comment>
<evidence type="ECO:0000256" key="10">
    <source>
        <dbReference type="ARBA" id="ARBA00022741"/>
    </source>
</evidence>
<dbReference type="Gene3D" id="2.60.120.430">
    <property type="entry name" value="Galactose-binding lectin"/>
    <property type="match status" value="1"/>
</dbReference>
<evidence type="ECO:0000256" key="6">
    <source>
        <dbReference type="ARBA" id="ARBA00022679"/>
    </source>
</evidence>
<evidence type="ECO:0000259" key="21">
    <source>
        <dbReference type="PROSITE" id="PS50011"/>
    </source>
</evidence>
<sequence>MFFKSLLVLSVLFLGCFETQFFVAAKLPQSEVDALNHIAKTMGATDWNFDANACGVMKIPVIETDPTTNLTCNTVNNKSHIIAIKFKRWSLSGVLPPELVQLPYIEEIDFAYNYLNGSIPVEWDSIQLKLISLFGNRLSGNIPSHLGNITSLIYLDLEANQFSGTVPAQLGKLVNLEILRLSSNKLSGNLPMELAELKNLRDFRINDNYFNGSIPDFIQSWMELKRLEIEGSGLEGPIPSSISVLKNLAQLRISDINGKNQAFPELANMTALRRMILRSCSISGEIPQYIWGLNNLRLLDLSFNNLTGELPNVPLPGSLRFIFLNGNSLGGKIPQAILKKGTNVDLSYNNFTQTSSEQPACQETQNLNLNLFRSSSAERNLSGVLPCQNNFKCHRYWHSFYINCGGQNVKVNGSTFEGDAGISGGTATYHLYNGATWGLSSTGDFMDDDDEQNTHYIAVSNSSLMPELYTNARVAPVSLAYFGYCLENGNYLVTLHFAEILFKDDNTYRSLGRRIFDIYVQDKLVEKDFNIEAEAYGVLKPVSKLYNVTVTNNVLEIRFHWAGKGTTTIPIKGAYGPLVSAISVVNPNFKPRKKNIAPIVGGAFAGFCIIVLVLGILYWRYYCRTKSRKQTDLKGLDLQTSVFTLMQIKAATNDFDSLNKIGEGGFGPVYKGLLSDGTIIAVKCLSSKSKQGNREFLNEIGMISCLQHPNLVKLYGCCIEEDQLLLVYEYMENNSLARALFGHEQFQLKLDWPTRHRICLGIAKGLAFLHEESRFKIVHRDIKPTNVLLDRDLNPKISDFGLAKLDEEEKTHISTRIAGTIGYMAPEYAQWGHLTHKADVYSFGVVAFEIAIGKNNTSYVPNDDYSCFLEWACHLQQNGKLMEMVDVKLGSEFDAEEAERMLKVSLLCTNSSPSLRPTMSKVVGMLEGTTKIPDIIPQPANYSQDIRFKTIRDQCQSMHSQSSVGSQACYPTSVGTSHSFSTTSGQELNKVNE</sequence>
<evidence type="ECO:0000256" key="2">
    <source>
        <dbReference type="ARBA" id="ARBA00012513"/>
    </source>
</evidence>
<accession>A0AAD5JHD7</accession>
<name>A0AAD5JHD7_ACENE</name>
<dbReference type="InterPro" id="IPR021720">
    <property type="entry name" value="Malectin_dom"/>
</dbReference>
<evidence type="ECO:0000313" key="22">
    <source>
        <dbReference type="EMBL" id="KAI9199153.1"/>
    </source>
</evidence>
<feature type="signal peptide" evidence="20">
    <location>
        <begin position="1"/>
        <end position="18"/>
    </location>
</feature>
<dbReference type="InterPro" id="IPR008271">
    <property type="entry name" value="Ser/Thr_kinase_AS"/>
</dbReference>
<dbReference type="InterPro" id="IPR000719">
    <property type="entry name" value="Prot_kinase_dom"/>
</dbReference>
<dbReference type="FunFam" id="3.30.200.20:FF:000217">
    <property type="entry name" value="probable LRR receptor-like serine/threonine-protein kinase At1g53430"/>
    <property type="match status" value="1"/>
</dbReference>
<dbReference type="InterPro" id="IPR032675">
    <property type="entry name" value="LRR_dom_sf"/>
</dbReference>
<keyword evidence="10" id="KW-0547">Nucleotide-binding</keyword>
<dbReference type="GO" id="GO:0005524">
    <property type="term" value="F:ATP binding"/>
    <property type="evidence" value="ECO:0007669"/>
    <property type="project" value="UniProtKB-KW"/>
</dbReference>
<comment type="caution">
    <text evidence="22">The sequence shown here is derived from an EMBL/GenBank/DDBJ whole genome shotgun (WGS) entry which is preliminary data.</text>
</comment>
<evidence type="ECO:0000256" key="17">
    <source>
        <dbReference type="ARBA" id="ARBA00047899"/>
    </source>
</evidence>
<dbReference type="SMART" id="SM00220">
    <property type="entry name" value="S_TKc"/>
    <property type="match status" value="1"/>
</dbReference>
<dbReference type="Gene3D" id="1.10.510.10">
    <property type="entry name" value="Transferase(Phosphotransferase) domain 1"/>
    <property type="match status" value="1"/>
</dbReference>
<dbReference type="Pfam" id="PF00560">
    <property type="entry name" value="LRR_1"/>
    <property type="match status" value="2"/>
</dbReference>
<dbReference type="FunFam" id="3.80.10.10:FF:000433">
    <property type="entry name" value="Putative LRR receptor-like serine/threonine-protein kinase isoform A"/>
    <property type="match status" value="1"/>
</dbReference>
<evidence type="ECO:0000256" key="8">
    <source>
        <dbReference type="ARBA" id="ARBA00022729"/>
    </source>
</evidence>
<evidence type="ECO:0000313" key="23">
    <source>
        <dbReference type="Proteomes" id="UP001064489"/>
    </source>
</evidence>
<evidence type="ECO:0000256" key="14">
    <source>
        <dbReference type="ARBA" id="ARBA00023136"/>
    </source>
</evidence>
<keyword evidence="13 19" id="KW-1133">Transmembrane helix</keyword>
<evidence type="ECO:0000256" key="7">
    <source>
        <dbReference type="ARBA" id="ARBA00022692"/>
    </source>
</evidence>
<evidence type="ECO:0000256" key="5">
    <source>
        <dbReference type="ARBA" id="ARBA00022614"/>
    </source>
</evidence>
<dbReference type="PROSITE" id="PS50011">
    <property type="entry name" value="PROTEIN_KINASE_DOM"/>
    <property type="match status" value="1"/>
</dbReference>
<dbReference type="PROSITE" id="PS51257">
    <property type="entry name" value="PROKAR_LIPOPROTEIN"/>
    <property type="match status" value="1"/>
</dbReference>
<dbReference type="Gene3D" id="3.30.200.20">
    <property type="entry name" value="Phosphorylase Kinase, domain 1"/>
    <property type="match status" value="1"/>
</dbReference>
<dbReference type="SUPFAM" id="SSF52058">
    <property type="entry name" value="L domain-like"/>
    <property type="match status" value="1"/>
</dbReference>
<dbReference type="EC" id="2.7.11.1" evidence="2"/>
<dbReference type="AlphaFoldDB" id="A0AAD5JHD7"/>
<evidence type="ECO:0000256" key="9">
    <source>
        <dbReference type="ARBA" id="ARBA00022737"/>
    </source>
</evidence>
<dbReference type="GO" id="GO:0016020">
    <property type="term" value="C:membrane"/>
    <property type="evidence" value="ECO:0007669"/>
    <property type="project" value="UniProtKB-SubCell"/>
</dbReference>
<dbReference type="PROSITE" id="PS00108">
    <property type="entry name" value="PROTEIN_KINASE_ST"/>
    <property type="match status" value="1"/>
</dbReference>
<gene>
    <name evidence="22" type="ORF">LWI28_028362</name>
</gene>
<dbReference type="PANTHER" id="PTHR48006">
    <property type="entry name" value="LEUCINE-RICH REPEAT-CONTAINING PROTEIN DDB_G0281931-RELATED"/>
    <property type="match status" value="1"/>
</dbReference>
<keyword evidence="5" id="KW-0433">Leucine-rich repeat</keyword>
<keyword evidence="14 19" id="KW-0472">Membrane</keyword>
<dbReference type="PANTHER" id="PTHR48006:SF56">
    <property type="entry name" value="PROTEIN KINASE DOMAIN-CONTAINING PROTEIN"/>
    <property type="match status" value="1"/>
</dbReference>
<dbReference type="FunFam" id="2.60.120.430:FF:000004">
    <property type="entry name" value="Putative leucine-rich repeat receptor-like serine/threonine-protein kinase"/>
    <property type="match status" value="1"/>
</dbReference>
<keyword evidence="7 19" id="KW-0812">Transmembrane</keyword>
<evidence type="ECO:0000256" key="16">
    <source>
        <dbReference type="ARBA" id="ARBA00023180"/>
    </source>
</evidence>
<evidence type="ECO:0000256" key="13">
    <source>
        <dbReference type="ARBA" id="ARBA00022989"/>
    </source>
</evidence>
<reference evidence="22 23" key="1">
    <citation type="journal article" date="2022" name="Plant J.">
        <title>Strategies of tolerance reflected in two North American maple genomes.</title>
        <authorList>
            <person name="McEvoy S.L."/>
            <person name="Sezen U.U."/>
            <person name="Trouern-Trend A."/>
            <person name="McMahon S.M."/>
            <person name="Schaberg P.G."/>
            <person name="Yang J."/>
            <person name="Wegrzyn J.L."/>
            <person name="Swenson N.G."/>
        </authorList>
    </citation>
    <scope>NUCLEOTIDE SEQUENCE [LARGE SCALE GENOMIC DNA]</scope>
    <source>
        <strain evidence="22">91603</strain>
    </source>
</reference>
<dbReference type="EMBL" id="JAJSOW010000002">
    <property type="protein sequence ID" value="KAI9199153.1"/>
    <property type="molecule type" value="Genomic_DNA"/>
</dbReference>
<comment type="subcellular location">
    <subcellularLocation>
        <location evidence="1">Membrane</location>
        <topology evidence="1">Single-pass type I membrane protein</topology>
    </subcellularLocation>
</comment>
<feature type="transmembrane region" description="Helical" evidence="19">
    <location>
        <begin position="596"/>
        <end position="619"/>
    </location>
</feature>
<evidence type="ECO:0000256" key="4">
    <source>
        <dbReference type="ARBA" id="ARBA00022553"/>
    </source>
</evidence>
<evidence type="ECO:0000256" key="15">
    <source>
        <dbReference type="ARBA" id="ARBA00023170"/>
    </source>
</evidence>
<organism evidence="22 23">
    <name type="scientific">Acer negundo</name>
    <name type="common">Box elder</name>
    <dbReference type="NCBI Taxonomy" id="4023"/>
    <lineage>
        <taxon>Eukaryota</taxon>
        <taxon>Viridiplantae</taxon>
        <taxon>Streptophyta</taxon>
        <taxon>Embryophyta</taxon>
        <taxon>Tracheophyta</taxon>
        <taxon>Spermatophyta</taxon>
        <taxon>Magnoliopsida</taxon>
        <taxon>eudicotyledons</taxon>
        <taxon>Gunneridae</taxon>
        <taxon>Pentapetalae</taxon>
        <taxon>rosids</taxon>
        <taxon>malvids</taxon>
        <taxon>Sapindales</taxon>
        <taxon>Sapindaceae</taxon>
        <taxon>Hippocastanoideae</taxon>
        <taxon>Acereae</taxon>
        <taxon>Acer</taxon>
    </lineage>
</organism>
<keyword evidence="6" id="KW-0808">Transferase</keyword>
<keyword evidence="3" id="KW-0723">Serine/threonine-protein kinase</keyword>
<keyword evidence="11" id="KW-0418">Kinase</keyword>